<feature type="domain" description="SnoaL-like" evidence="1">
    <location>
        <begin position="7"/>
        <end position="117"/>
    </location>
</feature>
<dbReference type="RefSeq" id="WP_332921412.1">
    <property type="nucleotide sequence ID" value="NZ_AP025293.1"/>
</dbReference>
<gene>
    <name evidence="2" type="ORF">PEPS_33860</name>
</gene>
<evidence type="ECO:0000259" key="1">
    <source>
        <dbReference type="Pfam" id="PF20409"/>
    </source>
</evidence>
<evidence type="ECO:0000313" key="3">
    <source>
        <dbReference type="Proteomes" id="UP001354989"/>
    </source>
</evidence>
<proteinExistence type="predicted"/>
<dbReference type="InterPro" id="IPR046860">
    <property type="entry name" value="SnoaL_5"/>
</dbReference>
<name>A0ABM7VJH6_9BACT</name>
<accession>A0ABM7VJH6</accession>
<protein>
    <recommendedName>
        <fullName evidence="1">SnoaL-like domain-containing protein</fullName>
    </recommendedName>
</protein>
<dbReference type="Gene3D" id="3.10.450.50">
    <property type="match status" value="1"/>
</dbReference>
<keyword evidence="2" id="KW-0614">Plasmid</keyword>
<evidence type="ECO:0000313" key="2">
    <source>
        <dbReference type="EMBL" id="BDD01106.1"/>
    </source>
</evidence>
<dbReference type="PANTHER" id="PTHR34003:SF2">
    <property type="entry name" value="SNOAL-LIKE DOMAIN-CONTAINING PROTEIN"/>
    <property type="match status" value="1"/>
</dbReference>
<dbReference type="SUPFAM" id="SSF54427">
    <property type="entry name" value="NTF2-like"/>
    <property type="match status" value="1"/>
</dbReference>
<organism evidence="2 3">
    <name type="scientific">Persicobacter psychrovividus</name>
    <dbReference type="NCBI Taxonomy" id="387638"/>
    <lineage>
        <taxon>Bacteria</taxon>
        <taxon>Pseudomonadati</taxon>
        <taxon>Bacteroidota</taxon>
        <taxon>Cytophagia</taxon>
        <taxon>Cytophagales</taxon>
        <taxon>Persicobacteraceae</taxon>
        <taxon>Persicobacter</taxon>
    </lineage>
</organism>
<dbReference type="PANTHER" id="PTHR34003">
    <property type="entry name" value="BLL2395 PROTEIN"/>
    <property type="match status" value="1"/>
</dbReference>
<dbReference type="Proteomes" id="UP001354989">
    <property type="component" value="Plasmid pPP1"/>
</dbReference>
<geneLocation type="plasmid" evidence="2 3">
    <name>pPP1</name>
</geneLocation>
<dbReference type="InterPro" id="IPR032710">
    <property type="entry name" value="NTF2-like_dom_sf"/>
</dbReference>
<dbReference type="EMBL" id="AP025293">
    <property type="protein sequence ID" value="BDD01106.1"/>
    <property type="molecule type" value="Genomic_DNA"/>
</dbReference>
<sequence>MSNLAKAKELYDMMAQGKMMDAFEKHYHQDCKIIEATGEVRQGKDAQRKALEDWQNNFVKEMHDGGVDAITADEQQNITMVESWTDLTNQQGERLKMAEVAVQKWQDGQIIQERFYYNS</sequence>
<dbReference type="Pfam" id="PF20409">
    <property type="entry name" value="SnoaL_5"/>
    <property type="match status" value="1"/>
</dbReference>
<keyword evidence="3" id="KW-1185">Reference proteome</keyword>
<reference evidence="2 3" key="1">
    <citation type="submission" date="2021-12" db="EMBL/GenBank/DDBJ databases">
        <title>Genome sequencing of bacteria with rrn-lacking chromosome and rrn-plasmid.</title>
        <authorList>
            <person name="Anda M."/>
            <person name="Iwasaki W."/>
        </authorList>
    </citation>
    <scope>NUCLEOTIDE SEQUENCE [LARGE SCALE GENOMIC DNA]</scope>
    <source>
        <strain evidence="2 3">NBRC 101262</strain>
        <plasmid evidence="2 3">pPP1</plasmid>
    </source>
</reference>